<keyword evidence="2" id="KW-1185">Reference proteome</keyword>
<comment type="caution">
    <text evidence="1">The sequence shown here is derived from an EMBL/GenBank/DDBJ whole genome shotgun (WGS) entry which is preliminary data.</text>
</comment>
<proteinExistence type="predicted"/>
<evidence type="ECO:0000313" key="2">
    <source>
        <dbReference type="Proteomes" id="UP001596422"/>
    </source>
</evidence>
<organism evidence="1 2">
    <name type="scientific">Marinobacterium aestuariivivens</name>
    <dbReference type="NCBI Taxonomy" id="1698799"/>
    <lineage>
        <taxon>Bacteria</taxon>
        <taxon>Pseudomonadati</taxon>
        <taxon>Pseudomonadota</taxon>
        <taxon>Gammaproteobacteria</taxon>
        <taxon>Oceanospirillales</taxon>
        <taxon>Oceanospirillaceae</taxon>
        <taxon>Marinobacterium</taxon>
    </lineage>
</organism>
<dbReference type="Proteomes" id="UP001596422">
    <property type="component" value="Unassembled WGS sequence"/>
</dbReference>
<dbReference type="RefSeq" id="WP_379910463.1">
    <property type="nucleotide sequence ID" value="NZ_JBHSWE010000001.1"/>
</dbReference>
<accession>A0ABW2A3J7</accession>
<evidence type="ECO:0000313" key="1">
    <source>
        <dbReference type="EMBL" id="MFC6671993.1"/>
    </source>
</evidence>
<dbReference type="EMBL" id="JBHSWE010000001">
    <property type="protein sequence ID" value="MFC6671993.1"/>
    <property type="molecule type" value="Genomic_DNA"/>
</dbReference>
<sequence length="45" mass="5105">MQIANRIIMAGPVIRVSLQLPHLTFDLKATETVRGPYSENPEQRI</sequence>
<name>A0ABW2A3J7_9GAMM</name>
<protein>
    <submittedName>
        <fullName evidence="1">Uncharacterized protein</fullName>
    </submittedName>
</protein>
<gene>
    <name evidence="1" type="ORF">ACFQDL_19420</name>
</gene>
<reference evidence="2" key="1">
    <citation type="journal article" date="2019" name="Int. J. Syst. Evol. Microbiol.">
        <title>The Global Catalogue of Microorganisms (GCM) 10K type strain sequencing project: providing services to taxonomists for standard genome sequencing and annotation.</title>
        <authorList>
            <consortium name="The Broad Institute Genomics Platform"/>
            <consortium name="The Broad Institute Genome Sequencing Center for Infectious Disease"/>
            <person name="Wu L."/>
            <person name="Ma J."/>
        </authorList>
    </citation>
    <scope>NUCLEOTIDE SEQUENCE [LARGE SCALE GENOMIC DNA]</scope>
    <source>
        <strain evidence="2">NBRC 111756</strain>
    </source>
</reference>